<dbReference type="GO" id="GO:0045292">
    <property type="term" value="P:mRNA cis splicing, via spliceosome"/>
    <property type="evidence" value="ECO:0007669"/>
    <property type="project" value="InterPro"/>
</dbReference>
<dbReference type="Pfam" id="PF12230">
    <property type="entry name" value="PRP21_like_P"/>
    <property type="match status" value="1"/>
</dbReference>
<proteinExistence type="predicted"/>
<dbReference type="GO" id="GO:0000381">
    <property type="term" value="P:regulation of alternative mRNA splicing, via spliceosome"/>
    <property type="evidence" value="ECO:0007669"/>
    <property type="project" value="TreeGrafter"/>
</dbReference>
<feature type="region of interest" description="Disordered" evidence="7">
    <location>
        <begin position="337"/>
        <end position="356"/>
    </location>
</feature>
<dbReference type="GO" id="GO:0071004">
    <property type="term" value="C:U2-type prespliceosome"/>
    <property type="evidence" value="ECO:0007669"/>
    <property type="project" value="TreeGrafter"/>
</dbReference>
<dbReference type="EMBL" id="HBHK01023210">
    <property type="protein sequence ID" value="CAD9701664.1"/>
    <property type="molecule type" value="Transcribed_RNA"/>
</dbReference>
<dbReference type="FunFam" id="1.10.10.790:FF:000002">
    <property type="entry name" value="Splicing factor 3A subunit 1"/>
    <property type="match status" value="1"/>
</dbReference>
<dbReference type="InterPro" id="IPR000061">
    <property type="entry name" value="Surp"/>
</dbReference>
<evidence type="ECO:0000313" key="10">
    <source>
        <dbReference type="EMBL" id="CAD9701666.1"/>
    </source>
</evidence>
<feature type="region of interest" description="Disordered" evidence="7">
    <location>
        <begin position="297"/>
        <end position="328"/>
    </location>
</feature>
<dbReference type="Gene3D" id="1.10.10.790">
    <property type="entry name" value="Surp module"/>
    <property type="match status" value="2"/>
</dbReference>
<dbReference type="PANTHER" id="PTHR15316">
    <property type="entry name" value="SPLICEOSOME ASSOCIATED PROTEIN 114/SWAP SPLICING FACTOR-RELATED"/>
    <property type="match status" value="1"/>
</dbReference>
<keyword evidence="6" id="KW-0539">Nucleus</keyword>
<dbReference type="SUPFAM" id="SSF109905">
    <property type="entry name" value="Surp module (SWAP domain)"/>
    <property type="match status" value="2"/>
</dbReference>
<dbReference type="GO" id="GO:0005686">
    <property type="term" value="C:U2 snRNP"/>
    <property type="evidence" value="ECO:0007669"/>
    <property type="project" value="TreeGrafter"/>
</dbReference>
<protein>
    <recommendedName>
        <fullName evidence="8">SURP motif domain-containing protein</fullName>
    </recommendedName>
</protein>
<keyword evidence="5" id="KW-0508">mRNA splicing</keyword>
<evidence type="ECO:0000256" key="2">
    <source>
        <dbReference type="ARBA" id="ARBA00022664"/>
    </source>
</evidence>
<evidence type="ECO:0000256" key="5">
    <source>
        <dbReference type="ARBA" id="ARBA00023187"/>
    </source>
</evidence>
<feature type="compositionally biased region" description="Acidic residues" evidence="7">
    <location>
        <begin position="313"/>
        <end position="328"/>
    </location>
</feature>
<dbReference type="Pfam" id="PF01805">
    <property type="entry name" value="Surp"/>
    <property type="match status" value="2"/>
</dbReference>
<keyword evidence="2" id="KW-0507">mRNA processing</keyword>
<feature type="domain" description="SURP motif" evidence="8">
    <location>
        <begin position="23"/>
        <end position="63"/>
    </location>
</feature>
<feature type="compositionally biased region" description="Basic and acidic residues" evidence="7">
    <location>
        <begin position="90"/>
        <end position="117"/>
    </location>
</feature>
<keyword evidence="4" id="KW-0677">Repeat</keyword>
<dbReference type="InterPro" id="IPR045146">
    <property type="entry name" value="SF3A1"/>
</dbReference>
<dbReference type="InterPro" id="IPR022030">
    <property type="entry name" value="SF3A1_dom"/>
</dbReference>
<accession>A0A7S2SJ64</accession>
<evidence type="ECO:0000256" key="3">
    <source>
        <dbReference type="ARBA" id="ARBA00022728"/>
    </source>
</evidence>
<comment type="subcellular location">
    <subcellularLocation>
        <location evidence="1">Nucleus</location>
    </subcellularLocation>
</comment>
<dbReference type="PROSITE" id="PS50128">
    <property type="entry name" value="SURP"/>
    <property type="match status" value="2"/>
</dbReference>
<dbReference type="SMART" id="SM00648">
    <property type="entry name" value="SWAP"/>
    <property type="match status" value="2"/>
</dbReference>
<keyword evidence="3" id="KW-0747">Spliceosome</keyword>
<name>A0A7S2SJ64_9STRA</name>
<evidence type="ECO:0000256" key="7">
    <source>
        <dbReference type="SAM" id="MobiDB-lite"/>
    </source>
</evidence>
<dbReference type="PANTHER" id="PTHR15316:SF1">
    <property type="entry name" value="SPLICING FACTOR 3A SUBUNIT 1"/>
    <property type="match status" value="1"/>
</dbReference>
<evidence type="ECO:0000256" key="4">
    <source>
        <dbReference type="ARBA" id="ARBA00022737"/>
    </source>
</evidence>
<dbReference type="EMBL" id="HBHK01023211">
    <property type="protein sequence ID" value="CAD9701666.1"/>
    <property type="molecule type" value="Transcribed_RNA"/>
</dbReference>
<evidence type="ECO:0000259" key="8">
    <source>
        <dbReference type="PROSITE" id="PS50128"/>
    </source>
</evidence>
<feature type="domain" description="SURP motif" evidence="8">
    <location>
        <begin position="166"/>
        <end position="208"/>
    </location>
</feature>
<evidence type="ECO:0000256" key="6">
    <source>
        <dbReference type="ARBA" id="ARBA00023242"/>
    </source>
</evidence>
<feature type="region of interest" description="Disordered" evidence="7">
    <location>
        <begin position="78"/>
        <end position="154"/>
    </location>
</feature>
<evidence type="ECO:0000313" key="9">
    <source>
        <dbReference type="EMBL" id="CAD9701664.1"/>
    </source>
</evidence>
<dbReference type="GO" id="GO:0071013">
    <property type="term" value="C:catalytic step 2 spliceosome"/>
    <property type="evidence" value="ECO:0007669"/>
    <property type="project" value="TreeGrafter"/>
</dbReference>
<gene>
    <name evidence="9" type="ORF">QSP1433_LOCUS14670</name>
    <name evidence="10" type="ORF">QSP1433_LOCUS14671</name>
</gene>
<sequence length="431" mass="49368">MDNDNVLGAVTGVIKPPPDLRELVDTTAQYVAQNGKSFEDKIKAGGKSKFDFLNVGNPYHQYYLSKVDDFALKQHRELKKQESGEEDDQVDKGEKPEQETATEAQKEESSVENKEQDNCNVQVIARESQPTAVAQAVKKKRDQPPPELMYTLDHPLDTEKPYDIELMKLTARHAAVLGRTFVTSIAAREQYNPEFSFLQPQNQLFQYFTSLVNAYMKILDWKESVTSLEENFKDKLSILDRAVHRVEWKWEEERKKKEEEQKTNEDYVAFNEIDWHDFVLVETIDFKDAVPAAATVDDASKEAVKPSAIKPGDEEEEEDSDVDMDMDDDDDELDIRRDYKPQVSTGTSAATTVTLPSGEKVAADSLNEHMRVELIDPKWKEQREKFLERKKVVPFVEQDISKNLARLASNRPDVFRTAAETEAPKTKKQKQ</sequence>
<organism evidence="10">
    <name type="scientific">Mucochytrium quahogii</name>
    <dbReference type="NCBI Taxonomy" id="96639"/>
    <lineage>
        <taxon>Eukaryota</taxon>
        <taxon>Sar</taxon>
        <taxon>Stramenopiles</taxon>
        <taxon>Bigyra</taxon>
        <taxon>Labyrinthulomycetes</taxon>
        <taxon>Thraustochytrida</taxon>
        <taxon>Thraustochytriidae</taxon>
        <taxon>Mucochytrium</taxon>
    </lineage>
</organism>
<dbReference type="AlphaFoldDB" id="A0A7S2SJ64"/>
<reference evidence="10" key="1">
    <citation type="submission" date="2021-01" db="EMBL/GenBank/DDBJ databases">
        <authorList>
            <person name="Corre E."/>
            <person name="Pelletier E."/>
            <person name="Niang G."/>
            <person name="Scheremetjew M."/>
            <person name="Finn R."/>
            <person name="Kale V."/>
            <person name="Holt S."/>
            <person name="Cochrane G."/>
            <person name="Meng A."/>
            <person name="Brown T."/>
            <person name="Cohen L."/>
        </authorList>
    </citation>
    <scope>NUCLEOTIDE SEQUENCE</scope>
    <source>
        <strain evidence="10">NY070348D</strain>
    </source>
</reference>
<evidence type="ECO:0000256" key="1">
    <source>
        <dbReference type="ARBA" id="ARBA00004123"/>
    </source>
</evidence>
<feature type="compositionally biased region" description="Low complexity" evidence="7">
    <location>
        <begin position="343"/>
        <end position="354"/>
    </location>
</feature>
<dbReference type="GO" id="GO:0003723">
    <property type="term" value="F:RNA binding"/>
    <property type="evidence" value="ECO:0007669"/>
    <property type="project" value="InterPro"/>
</dbReference>
<dbReference type="InterPro" id="IPR035967">
    <property type="entry name" value="SWAP/Surp_sf"/>
</dbReference>